<evidence type="ECO:0000313" key="2">
    <source>
        <dbReference type="Proteomes" id="UP000075635"/>
    </source>
</evidence>
<sequence>LGDPCSTCLSLRCQDTFCTCQENPECAALANCFLICAAGDEPCQQTCLTAHAAGISDSFLEGGCASELCRAQCPSRVPLSACESCRFAGCAAEMNACVANPSCRALLACADACEAGDAGCAEECAMLYEDGAPAAQAVSDCQGAQCGPACEDR</sequence>
<gene>
    <name evidence="1" type="ORF">BE17_51630</name>
</gene>
<proteinExistence type="predicted"/>
<name>A0A150QYQ2_SORCE</name>
<evidence type="ECO:0008006" key="3">
    <source>
        <dbReference type="Google" id="ProtNLM"/>
    </source>
</evidence>
<accession>A0A150QYQ2</accession>
<feature type="non-terminal residue" evidence="1">
    <location>
        <position position="1"/>
    </location>
</feature>
<comment type="caution">
    <text evidence="1">The sequence shown here is derived from an EMBL/GenBank/DDBJ whole genome shotgun (WGS) entry which is preliminary data.</text>
</comment>
<dbReference type="AlphaFoldDB" id="A0A150QYQ2"/>
<dbReference type="Proteomes" id="UP000075635">
    <property type="component" value="Unassembled WGS sequence"/>
</dbReference>
<reference evidence="1 2" key="1">
    <citation type="submission" date="2014-02" db="EMBL/GenBank/DDBJ databases">
        <title>The small core and large imbalanced accessory genome model reveals a collaborative survival strategy of Sorangium cellulosum strains in nature.</title>
        <authorList>
            <person name="Han K."/>
            <person name="Peng R."/>
            <person name="Blom J."/>
            <person name="Li Y.-Z."/>
        </authorList>
    </citation>
    <scope>NUCLEOTIDE SEQUENCE [LARGE SCALE GENOMIC DNA]</scope>
    <source>
        <strain evidence="1 2">So0011-07</strain>
    </source>
</reference>
<dbReference type="EMBL" id="JEMB01003397">
    <property type="protein sequence ID" value="KYF73093.1"/>
    <property type="molecule type" value="Genomic_DNA"/>
</dbReference>
<organism evidence="1 2">
    <name type="scientific">Sorangium cellulosum</name>
    <name type="common">Polyangium cellulosum</name>
    <dbReference type="NCBI Taxonomy" id="56"/>
    <lineage>
        <taxon>Bacteria</taxon>
        <taxon>Pseudomonadati</taxon>
        <taxon>Myxococcota</taxon>
        <taxon>Polyangia</taxon>
        <taxon>Polyangiales</taxon>
        <taxon>Polyangiaceae</taxon>
        <taxon>Sorangium</taxon>
    </lineage>
</organism>
<protein>
    <recommendedName>
        <fullName evidence="3">VDE lipocalin domain-containing protein</fullName>
    </recommendedName>
</protein>
<evidence type="ECO:0000313" key="1">
    <source>
        <dbReference type="EMBL" id="KYF73093.1"/>
    </source>
</evidence>